<feature type="transmembrane region" description="Helical" evidence="7">
    <location>
        <begin position="319"/>
        <end position="344"/>
    </location>
</feature>
<dbReference type="Pfam" id="PF12797">
    <property type="entry name" value="Fer4_2"/>
    <property type="match status" value="1"/>
</dbReference>
<organism evidence="9">
    <name type="scientific">Oceaniferula spumae</name>
    <dbReference type="NCBI Taxonomy" id="2979115"/>
    <lineage>
        <taxon>Bacteria</taxon>
        <taxon>Pseudomonadati</taxon>
        <taxon>Verrucomicrobiota</taxon>
        <taxon>Verrucomicrobiia</taxon>
        <taxon>Verrucomicrobiales</taxon>
        <taxon>Verrucomicrobiaceae</taxon>
        <taxon>Oceaniferula</taxon>
    </lineage>
</organism>
<evidence type="ECO:0000256" key="4">
    <source>
        <dbReference type="ARBA" id="ARBA00022737"/>
    </source>
</evidence>
<evidence type="ECO:0000256" key="2">
    <source>
        <dbReference type="ARBA" id="ARBA00022485"/>
    </source>
</evidence>
<feature type="domain" description="4Fe-4S ferredoxin-type" evidence="8">
    <location>
        <begin position="166"/>
        <end position="195"/>
    </location>
</feature>
<dbReference type="CDD" id="cd16371">
    <property type="entry name" value="DMSOR_beta_like"/>
    <property type="match status" value="1"/>
</dbReference>
<feature type="transmembrane region" description="Helical" evidence="7">
    <location>
        <begin position="443"/>
        <end position="464"/>
    </location>
</feature>
<gene>
    <name evidence="9" type="ORF">NT6N_19880</name>
</gene>
<dbReference type="InterPro" id="IPR017896">
    <property type="entry name" value="4Fe4S_Fe-S-bd"/>
</dbReference>
<dbReference type="InterPro" id="IPR007059">
    <property type="entry name" value="DmsC"/>
</dbReference>
<evidence type="ECO:0000256" key="3">
    <source>
        <dbReference type="ARBA" id="ARBA00022723"/>
    </source>
</evidence>
<evidence type="ECO:0000313" key="9">
    <source>
        <dbReference type="EMBL" id="BDS06948.1"/>
    </source>
</evidence>
<keyword evidence="6" id="KW-0411">Iron-sulfur</keyword>
<proteinExistence type="predicted"/>
<dbReference type="InterPro" id="IPR051555">
    <property type="entry name" value="FDH_Electron_Transfer_Unit"/>
</dbReference>
<keyword evidence="7" id="KW-0812">Transmembrane</keyword>
<keyword evidence="3" id="KW-0479">Metal-binding</keyword>
<dbReference type="PROSITE" id="PS00198">
    <property type="entry name" value="4FE4S_FER_1"/>
    <property type="match status" value="1"/>
</dbReference>
<dbReference type="GO" id="GO:0051539">
    <property type="term" value="F:4 iron, 4 sulfur cluster binding"/>
    <property type="evidence" value="ECO:0007669"/>
    <property type="project" value="UniProtKB-KW"/>
</dbReference>
<evidence type="ECO:0000256" key="5">
    <source>
        <dbReference type="ARBA" id="ARBA00023004"/>
    </source>
</evidence>
<protein>
    <submittedName>
        <fullName evidence="9">Molybdopterin oxidoreductase</fullName>
    </submittedName>
</protein>
<dbReference type="InterPro" id="IPR017900">
    <property type="entry name" value="4Fe4S_Fe_S_CS"/>
</dbReference>
<feature type="transmembrane region" description="Helical" evidence="7">
    <location>
        <begin position="405"/>
        <end position="431"/>
    </location>
</feature>
<keyword evidence="7" id="KW-1133">Transmembrane helix</keyword>
<feature type="domain" description="4Fe-4S ferredoxin-type" evidence="8">
    <location>
        <begin position="88"/>
        <end position="118"/>
    </location>
</feature>
<dbReference type="KEGG" id="osu:NT6N_19880"/>
<dbReference type="Pfam" id="PF13247">
    <property type="entry name" value="Fer4_11"/>
    <property type="match status" value="1"/>
</dbReference>
<dbReference type="AlphaFoldDB" id="A0AAT9FLX4"/>
<accession>A0AAT9FLX4</accession>
<keyword evidence="5" id="KW-0408">Iron</keyword>
<reference evidence="9" key="1">
    <citation type="submission" date="2024-07" db="EMBL/GenBank/DDBJ databases">
        <title>Complete genome sequence of Verrucomicrobiaceae bacterium NT6N.</title>
        <authorList>
            <person name="Huang C."/>
            <person name="Takami H."/>
            <person name="Hamasaki K."/>
        </authorList>
    </citation>
    <scope>NUCLEOTIDE SEQUENCE</scope>
    <source>
        <strain evidence="9">NT6N</strain>
    </source>
</reference>
<dbReference type="PANTHER" id="PTHR43545">
    <property type="entry name" value="FORMATE DEHYDROGENASE, NITRATE-INDUCIBLE, IRON-SULFUR SUBUNIT"/>
    <property type="match status" value="1"/>
</dbReference>
<evidence type="ECO:0000259" key="8">
    <source>
        <dbReference type="PROSITE" id="PS51379"/>
    </source>
</evidence>
<feature type="transmembrane region" description="Helical" evidence="7">
    <location>
        <begin position="470"/>
        <end position="488"/>
    </location>
</feature>
<dbReference type="GO" id="GO:0046872">
    <property type="term" value="F:metal ion binding"/>
    <property type="evidence" value="ECO:0007669"/>
    <property type="project" value="UniProtKB-KW"/>
</dbReference>
<dbReference type="GO" id="GO:0019645">
    <property type="term" value="P:anaerobic electron transport chain"/>
    <property type="evidence" value="ECO:0007669"/>
    <property type="project" value="InterPro"/>
</dbReference>
<keyword evidence="4" id="KW-0677">Repeat</keyword>
<evidence type="ECO:0000256" key="6">
    <source>
        <dbReference type="ARBA" id="ARBA00023014"/>
    </source>
</evidence>
<dbReference type="PANTHER" id="PTHR43545:SF6">
    <property type="entry name" value="FORMATE DEHYDROGENASE, NITRATE-INDUCIBLE, IRON-SULFUR SUBUNIT"/>
    <property type="match status" value="1"/>
</dbReference>
<dbReference type="GO" id="GO:0016020">
    <property type="term" value="C:membrane"/>
    <property type="evidence" value="ECO:0007669"/>
    <property type="project" value="InterPro"/>
</dbReference>
<feature type="transmembrane region" description="Helical" evidence="7">
    <location>
        <begin position="523"/>
        <end position="556"/>
    </location>
</feature>
<sequence length="582" mass="63358">MGCTGMACAIWVTMPALLNPKHEEESPSDNHTHGVEQVNLIDQLLREQKELTAVERFSQKHASTPGHAQKSYYKDLIPIRKPSTGEQYAFEVDLDKCTGCKACVVACHSLNGLNDNESWRDIGSIRGVVDGVAEQQTVTSACHHCADPACLNGCPVGAYEKEKDTGVVRHLDDQCIGCQYCSLKCPYDVPKYDKSLGIVRKCDMCHERLAEGEAPACVQSCPSGAIKIKVVQTASVHEAAKGGRSILPGAFRSDYTKPSTTFRSKRKLNETMQASDEYELTPAHSHLPLVTMLMLTQVAVGLSLVDCLGRFLAPGWFSGMHISLLAVAVLLGKAGLIASFTHLGSPMGAWRCFLGLKTSWLSREVVLFGAWMPALIASLAVAAWPQLSTWIPEPVSAFLPVNLPGWLPLASSVMAVLLGLVSVFCSVMVYVDTRRAFWSMSQTLGRFGGTMMLGGFTGLCVAELMTKGSVSWFAVIGVLLSVAVKATTEIRQLLPARDIEWSYAKKSAQLQLRPLGRVLRLRWISLSTALITVVLACLIPASAAWLGLAAFMMLLASEWLERKLFFQAVVTLKMPGELSRAH</sequence>
<dbReference type="Pfam" id="PF04976">
    <property type="entry name" value="DmsC"/>
    <property type="match status" value="1"/>
</dbReference>
<dbReference type="Gene3D" id="3.30.70.20">
    <property type="match status" value="2"/>
</dbReference>
<dbReference type="PROSITE" id="PS51379">
    <property type="entry name" value="4FE4S_FER_2"/>
    <property type="match status" value="2"/>
</dbReference>
<dbReference type="EMBL" id="AP026866">
    <property type="protein sequence ID" value="BDS06948.1"/>
    <property type="molecule type" value="Genomic_DNA"/>
</dbReference>
<keyword evidence="2" id="KW-0004">4Fe-4S</keyword>
<dbReference type="GO" id="GO:0030313">
    <property type="term" value="C:cell envelope"/>
    <property type="evidence" value="ECO:0007669"/>
    <property type="project" value="UniProtKB-SubCell"/>
</dbReference>
<feature type="transmembrane region" description="Helical" evidence="7">
    <location>
        <begin position="365"/>
        <end position="385"/>
    </location>
</feature>
<evidence type="ECO:0000256" key="1">
    <source>
        <dbReference type="ARBA" id="ARBA00004196"/>
    </source>
</evidence>
<evidence type="ECO:0000256" key="7">
    <source>
        <dbReference type="SAM" id="Phobius"/>
    </source>
</evidence>
<dbReference type="SUPFAM" id="SSF54862">
    <property type="entry name" value="4Fe-4S ferredoxins"/>
    <property type="match status" value="1"/>
</dbReference>
<keyword evidence="7" id="KW-0472">Membrane</keyword>
<name>A0AAT9FLX4_9BACT</name>
<comment type="subcellular location">
    <subcellularLocation>
        <location evidence="1">Cell envelope</location>
    </subcellularLocation>
</comment>